<keyword evidence="3" id="KW-0560">Oxidoreductase</keyword>
<keyword evidence="6" id="KW-1185">Reference proteome</keyword>
<dbReference type="SUPFAM" id="SSF51735">
    <property type="entry name" value="NAD(P)-binding Rossmann-fold domains"/>
    <property type="match status" value="1"/>
</dbReference>
<protein>
    <recommendedName>
        <fullName evidence="4">NmrA-like domain-containing protein</fullName>
    </recommendedName>
</protein>
<organism evidence="5 6">
    <name type="scientific">Stachybotrys chartarum (strain CBS 109288 / IBT 7711)</name>
    <name type="common">Toxic black mold</name>
    <name type="synonym">Stilbospora chartarum</name>
    <dbReference type="NCBI Taxonomy" id="1280523"/>
    <lineage>
        <taxon>Eukaryota</taxon>
        <taxon>Fungi</taxon>
        <taxon>Dikarya</taxon>
        <taxon>Ascomycota</taxon>
        <taxon>Pezizomycotina</taxon>
        <taxon>Sordariomycetes</taxon>
        <taxon>Hypocreomycetidae</taxon>
        <taxon>Hypocreales</taxon>
        <taxon>Stachybotryaceae</taxon>
        <taxon>Stachybotrys</taxon>
    </lineage>
</organism>
<feature type="domain" description="NmrA-like" evidence="4">
    <location>
        <begin position="5"/>
        <end position="250"/>
    </location>
</feature>
<dbReference type="InterPro" id="IPR051164">
    <property type="entry name" value="NmrA-like_oxidored"/>
</dbReference>
<evidence type="ECO:0000256" key="2">
    <source>
        <dbReference type="ARBA" id="ARBA00022857"/>
    </source>
</evidence>
<dbReference type="PANTHER" id="PTHR42748">
    <property type="entry name" value="NITROGEN METABOLITE REPRESSION PROTEIN NMRA FAMILY MEMBER"/>
    <property type="match status" value="1"/>
</dbReference>
<evidence type="ECO:0000256" key="3">
    <source>
        <dbReference type="ARBA" id="ARBA00023002"/>
    </source>
</evidence>
<gene>
    <name evidence="5" type="ORF">S7711_01315</name>
</gene>
<dbReference type="GO" id="GO:0016491">
    <property type="term" value="F:oxidoreductase activity"/>
    <property type="evidence" value="ECO:0007669"/>
    <property type="project" value="UniProtKB-KW"/>
</dbReference>
<evidence type="ECO:0000259" key="4">
    <source>
        <dbReference type="Pfam" id="PF05368"/>
    </source>
</evidence>
<evidence type="ECO:0000313" key="5">
    <source>
        <dbReference type="EMBL" id="KEY74966.1"/>
    </source>
</evidence>
<reference evidence="5 6" key="1">
    <citation type="journal article" date="2014" name="BMC Genomics">
        <title>Comparative genome sequencing reveals chemotype-specific gene clusters in the toxigenic black mold Stachybotrys.</title>
        <authorList>
            <person name="Semeiks J."/>
            <person name="Borek D."/>
            <person name="Otwinowski Z."/>
            <person name="Grishin N.V."/>
        </authorList>
    </citation>
    <scope>NUCLEOTIDE SEQUENCE [LARGE SCALE GENOMIC DNA]</scope>
    <source>
        <strain evidence="6">CBS 109288 / IBT 7711</strain>
    </source>
</reference>
<dbReference type="InterPro" id="IPR008030">
    <property type="entry name" value="NmrA-like"/>
</dbReference>
<comment type="similarity">
    <text evidence="1">Belongs to the NmrA-type oxidoreductase family.</text>
</comment>
<dbReference type="Gene3D" id="3.40.50.720">
    <property type="entry name" value="NAD(P)-binding Rossmann-like Domain"/>
    <property type="match status" value="1"/>
</dbReference>
<dbReference type="InterPro" id="IPR036291">
    <property type="entry name" value="NAD(P)-bd_dom_sf"/>
</dbReference>
<name>A0A084BBN7_STACB</name>
<evidence type="ECO:0000256" key="1">
    <source>
        <dbReference type="ARBA" id="ARBA00006328"/>
    </source>
</evidence>
<keyword evidence="2" id="KW-0521">NADP</keyword>
<proteinExistence type="inferred from homology"/>
<dbReference type="GO" id="GO:0005634">
    <property type="term" value="C:nucleus"/>
    <property type="evidence" value="ECO:0007669"/>
    <property type="project" value="TreeGrafter"/>
</dbReference>
<dbReference type="OrthoDB" id="3358371at2759"/>
<dbReference type="AlphaFoldDB" id="A0A084BBN7"/>
<dbReference type="Proteomes" id="UP000028045">
    <property type="component" value="Unassembled WGS sequence"/>
</dbReference>
<accession>A0A084BBN7</accession>
<dbReference type="EMBL" id="KL647405">
    <property type="protein sequence ID" value="KEY74966.1"/>
    <property type="molecule type" value="Genomic_DNA"/>
</dbReference>
<dbReference type="PANTHER" id="PTHR42748:SF30">
    <property type="entry name" value="NMRA-LIKE DOMAIN-CONTAINING PROTEIN"/>
    <property type="match status" value="1"/>
</dbReference>
<dbReference type="HOGENOM" id="CLU_007383_8_4_1"/>
<sequence length="306" mass="33846">MATYLVTQATGQQSQWVIKHLLASGAKVHAVVRNPQNIPSVLQQDGITIFKGESVNFEEVFQAAQGCQGVFLNTFPWPGLEAQQAKTIVAACEKAGVYNVVACTTFTTANRALWDDAVTEQVGLRQYFLSKVQVERAVREGNFKAYTILRPSVISTDFMLPGVYANFPGLPARGELDHACHDGIRIPYTDTYDVGRYAAAALLDPAKFDGHEIDLPNELLTMMEVGDILTRVSGREVQVRQLSSDEVEKARTTVPGMLFHLWANEKEFTEQVNLAKQAQAKFGIPFTSLEQALQRDKARLLETLPA</sequence>
<dbReference type="Pfam" id="PF05368">
    <property type="entry name" value="NmrA"/>
    <property type="match status" value="1"/>
</dbReference>
<evidence type="ECO:0000313" key="6">
    <source>
        <dbReference type="Proteomes" id="UP000028045"/>
    </source>
</evidence>